<keyword evidence="1" id="KW-0805">Transcription regulation</keyword>
<reference evidence="5 6" key="1">
    <citation type="submission" date="2018-05" db="EMBL/GenBank/DDBJ databases">
        <title>Genetic diversity of glacier-inhabiting Cryobacterium bacteria in China and description of Cryobacterium mengkeensis sp. nov. and Arthrobacter glacialis sp. nov.</title>
        <authorList>
            <person name="Liu Q."/>
            <person name="Xin Y.-H."/>
        </authorList>
    </citation>
    <scope>NUCLEOTIDE SEQUENCE [LARGE SCALE GENOMIC DNA]</scope>
    <source>
        <strain evidence="5 6">B7</strain>
    </source>
</reference>
<dbReference type="PANTHER" id="PTHR46796:SF13">
    <property type="entry name" value="HTH-TYPE TRANSCRIPTIONAL ACTIVATOR RHAS"/>
    <property type="match status" value="1"/>
</dbReference>
<dbReference type="EMBL" id="QJVC01000001">
    <property type="protein sequence ID" value="PYI40239.1"/>
    <property type="molecule type" value="Genomic_DNA"/>
</dbReference>
<keyword evidence="2 5" id="KW-0238">DNA-binding</keyword>
<dbReference type="InterPro" id="IPR009057">
    <property type="entry name" value="Homeodomain-like_sf"/>
</dbReference>
<dbReference type="GO" id="GO:0043565">
    <property type="term" value="F:sequence-specific DNA binding"/>
    <property type="evidence" value="ECO:0007669"/>
    <property type="project" value="InterPro"/>
</dbReference>
<evidence type="ECO:0000256" key="2">
    <source>
        <dbReference type="ARBA" id="ARBA00023125"/>
    </source>
</evidence>
<evidence type="ECO:0000259" key="4">
    <source>
        <dbReference type="PROSITE" id="PS01124"/>
    </source>
</evidence>
<sequence length="259" mass="28366">MDHDFKGILYPARLPTFHRLPAPDCVADLVQWFWIPEWDIAPGRSSRQQVLSFPASNLAIQRDVVELAGPTTKATQQDLEGRGWAVGALLHPAAVPVFTANPAGLQDSRLEISAPGLLAAVVLAMENPDGDTRRGQAVDVVARWLAEQLPQVSDEALLTNAMAAKIAGNPDLLHVEDVAEELAVSVRTLQRLAKKYVGLGPSALIRRRRLQEAADRVRRHPEVDLAGIAAEFGYADQSHLANDFQRFLGFTPSSYRQQS</sequence>
<keyword evidence="6" id="KW-1185">Reference proteome</keyword>
<dbReference type="InterPro" id="IPR050204">
    <property type="entry name" value="AraC_XylS_family_regulators"/>
</dbReference>
<evidence type="ECO:0000256" key="1">
    <source>
        <dbReference type="ARBA" id="ARBA00023015"/>
    </source>
</evidence>
<dbReference type="PROSITE" id="PS00041">
    <property type="entry name" value="HTH_ARAC_FAMILY_1"/>
    <property type="match status" value="1"/>
</dbReference>
<accession>A0A2V5IUQ4</accession>
<dbReference type="OrthoDB" id="2559672at2"/>
<protein>
    <submittedName>
        <fullName evidence="5">DNA-binding protein</fullName>
    </submittedName>
</protein>
<dbReference type="InterPro" id="IPR018060">
    <property type="entry name" value="HTH_AraC"/>
</dbReference>
<feature type="domain" description="HTH araC/xylS-type" evidence="4">
    <location>
        <begin position="156"/>
        <end position="258"/>
    </location>
</feature>
<dbReference type="Pfam" id="PF20240">
    <property type="entry name" value="DUF6597"/>
    <property type="match status" value="1"/>
</dbReference>
<proteinExistence type="predicted"/>
<dbReference type="SUPFAM" id="SSF46689">
    <property type="entry name" value="Homeodomain-like"/>
    <property type="match status" value="1"/>
</dbReference>
<dbReference type="AlphaFoldDB" id="A0A2V5IUQ4"/>
<dbReference type="GO" id="GO:0003700">
    <property type="term" value="F:DNA-binding transcription factor activity"/>
    <property type="evidence" value="ECO:0007669"/>
    <property type="project" value="InterPro"/>
</dbReference>
<evidence type="ECO:0000313" key="6">
    <source>
        <dbReference type="Proteomes" id="UP000247980"/>
    </source>
</evidence>
<dbReference type="Gene3D" id="1.10.10.60">
    <property type="entry name" value="Homeodomain-like"/>
    <property type="match status" value="1"/>
</dbReference>
<gene>
    <name evidence="5" type="ORF">CVS30_01605</name>
</gene>
<dbReference type="InterPro" id="IPR046532">
    <property type="entry name" value="DUF6597"/>
</dbReference>
<dbReference type="PANTHER" id="PTHR46796">
    <property type="entry name" value="HTH-TYPE TRANSCRIPTIONAL ACTIVATOR RHAS-RELATED"/>
    <property type="match status" value="1"/>
</dbReference>
<dbReference type="PROSITE" id="PS01124">
    <property type="entry name" value="HTH_ARAC_FAMILY_2"/>
    <property type="match status" value="1"/>
</dbReference>
<name>A0A2V5IUQ4_9MICC</name>
<dbReference type="SMART" id="SM00342">
    <property type="entry name" value="HTH_ARAC"/>
    <property type="match status" value="1"/>
</dbReference>
<dbReference type="RefSeq" id="WP_110483564.1">
    <property type="nucleotide sequence ID" value="NZ_QJVC01000001.1"/>
</dbReference>
<evidence type="ECO:0000256" key="3">
    <source>
        <dbReference type="ARBA" id="ARBA00023163"/>
    </source>
</evidence>
<dbReference type="InterPro" id="IPR018062">
    <property type="entry name" value="HTH_AraC-typ_CS"/>
</dbReference>
<comment type="caution">
    <text evidence="5">The sequence shown here is derived from an EMBL/GenBank/DDBJ whole genome shotgun (WGS) entry which is preliminary data.</text>
</comment>
<keyword evidence="3" id="KW-0804">Transcription</keyword>
<dbReference type="Pfam" id="PF12833">
    <property type="entry name" value="HTH_18"/>
    <property type="match status" value="1"/>
</dbReference>
<evidence type="ECO:0000313" key="5">
    <source>
        <dbReference type="EMBL" id="PYI40239.1"/>
    </source>
</evidence>
<dbReference type="Proteomes" id="UP000247980">
    <property type="component" value="Unassembled WGS sequence"/>
</dbReference>
<organism evidence="5 6">
    <name type="scientific">Arthrobacter psychrolactophilus</name>
    <dbReference type="NCBI Taxonomy" id="92442"/>
    <lineage>
        <taxon>Bacteria</taxon>
        <taxon>Bacillati</taxon>
        <taxon>Actinomycetota</taxon>
        <taxon>Actinomycetes</taxon>
        <taxon>Micrococcales</taxon>
        <taxon>Micrococcaceae</taxon>
        <taxon>Arthrobacter</taxon>
    </lineage>
</organism>